<dbReference type="AlphaFoldDB" id="A0A8E2E0Q3"/>
<feature type="non-terminal residue" evidence="1">
    <location>
        <position position="1"/>
    </location>
</feature>
<sequence>LEPLDVKDKFDSVSMYYLLYCILVTVEDNCRVFSHSKHNITPDGVIYGAKVLGKGVRKDNRFTAYTRRGVPRAGIFHNRDGNAYNFENALRQSFEIVETWAVGSVFMFRAEKSKYND</sequence>
<proteinExistence type="predicted"/>
<name>A0A8E2E0Q3_9PEZI</name>
<evidence type="ECO:0000313" key="1">
    <source>
        <dbReference type="EMBL" id="OCK75256.1"/>
    </source>
</evidence>
<dbReference type="EMBL" id="KV745343">
    <property type="protein sequence ID" value="OCK75256.1"/>
    <property type="molecule type" value="Genomic_DNA"/>
</dbReference>
<evidence type="ECO:0000313" key="2">
    <source>
        <dbReference type="Proteomes" id="UP000250266"/>
    </source>
</evidence>
<dbReference type="Proteomes" id="UP000250266">
    <property type="component" value="Unassembled WGS sequence"/>
</dbReference>
<gene>
    <name evidence="1" type="ORF">K432DRAFT_308949</name>
</gene>
<organism evidence="1 2">
    <name type="scientific">Lepidopterella palustris CBS 459.81</name>
    <dbReference type="NCBI Taxonomy" id="1314670"/>
    <lineage>
        <taxon>Eukaryota</taxon>
        <taxon>Fungi</taxon>
        <taxon>Dikarya</taxon>
        <taxon>Ascomycota</taxon>
        <taxon>Pezizomycotina</taxon>
        <taxon>Dothideomycetes</taxon>
        <taxon>Pleosporomycetidae</taxon>
        <taxon>Mytilinidiales</taxon>
        <taxon>Argynnaceae</taxon>
        <taxon>Lepidopterella</taxon>
    </lineage>
</organism>
<accession>A0A8E2E0Q3</accession>
<reference evidence="1 2" key="1">
    <citation type="journal article" date="2016" name="Nat. Commun.">
        <title>Ectomycorrhizal ecology is imprinted in the genome of the dominant symbiotic fungus Cenococcum geophilum.</title>
        <authorList>
            <consortium name="DOE Joint Genome Institute"/>
            <person name="Peter M."/>
            <person name="Kohler A."/>
            <person name="Ohm R.A."/>
            <person name="Kuo A."/>
            <person name="Krutzmann J."/>
            <person name="Morin E."/>
            <person name="Arend M."/>
            <person name="Barry K.W."/>
            <person name="Binder M."/>
            <person name="Choi C."/>
            <person name="Clum A."/>
            <person name="Copeland A."/>
            <person name="Grisel N."/>
            <person name="Haridas S."/>
            <person name="Kipfer T."/>
            <person name="LaButti K."/>
            <person name="Lindquist E."/>
            <person name="Lipzen A."/>
            <person name="Maire R."/>
            <person name="Meier B."/>
            <person name="Mihaltcheva S."/>
            <person name="Molinier V."/>
            <person name="Murat C."/>
            <person name="Poggeler S."/>
            <person name="Quandt C.A."/>
            <person name="Sperisen C."/>
            <person name="Tritt A."/>
            <person name="Tisserant E."/>
            <person name="Crous P.W."/>
            <person name="Henrissat B."/>
            <person name="Nehls U."/>
            <person name="Egli S."/>
            <person name="Spatafora J.W."/>
            <person name="Grigoriev I.V."/>
            <person name="Martin F.M."/>
        </authorList>
    </citation>
    <scope>NUCLEOTIDE SEQUENCE [LARGE SCALE GENOMIC DNA]</scope>
    <source>
        <strain evidence="1 2">CBS 459.81</strain>
    </source>
</reference>
<dbReference type="OrthoDB" id="10061782at2759"/>
<protein>
    <submittedName>
        <fullName evidence="1">Uncharacterized protein</fullName>
    </submittedName>
</protein>
<keyword evidence="2" id="KW-1185">Reference proteome</keyword>